<keyword evidence="2" id="KW-1185">Reference proteome</keyword>
<dbReference type="AlphaFoldDB" id="A0A2A6RLF1"/>
<evidence type="ECO:0000313" key="2">
    <source>
        <dbReference type="Proteomes" id="UP000220527"/>
    </source>
</evidence>
<name>A0A2A6RLF1_9CHLR</name>
<protein>
    <submittedName>
        <fullName evidence="1">Uncharacterized protein</fullName>
    </submittedName>
</protein>
<dbReference type="Proteomes" id="UP000220527">
    <property type="component" value="Unassembled WGS sequence"/>
</dbReference>
<sequence>MSRRASRWTSRRELRMQAIVEADRRAAVTAAREAIIARFMAEAPYSYQELRQANAERRLAALLRAIEPNLMRAQAVRFLVERQQATCQGWHWGEVDEVQRVFVGLVAGDTKADSR</sequence>
<accession>A0A2A6RLF1</accession>
<reference evidence="2" key="1">
    <citation type="submission" date="2017-08" db="EMBL/GenBank/DDBJ databases">
        <authorList>
            <person name="Grouzdev D.S."/>
            <person name="Gaisin V.A."/>
            <person name="Rysina M.S."/>
            <person name="Gorlenko V.M."/>
        </authorList>
    </citation>
    <scope>NUCLEOTIDE SEQUENCE [LARGE SCALE GENOMIC DNA]</scope>
    <source>
        <strain evidence="2">Kir15-3F</strain>
    </source>
</reference>
<organism evidence="1 2">
    <name type="scientific">Candidatus Viridilinea mediisalina</name>
    <dbReference type="NCBI Taxonomy" id="2024553"/>
    <lineage>
        <taxon>Bacteria</taxon>
        <taxon>Bacillati</taxon>
        <taxon>Chloroflexota</taxon>
        <taxon>Chloroflexia</taxon>
        <taxon>Chloroflexales</taxon>
        <taxon>Chloroflexineae</taxon>
        <taxon>Oscillochloridaceae</taxon>
        <taxon>Candidatus Viridilinea</taxon>
    </lineage>
</organism>
<dbReference type="RefSeq" id="WP_097643416.1">
    <property type="nucleotide sequence ID" value="NZ_NQWI01000022.1"/>
</dbReference>
<proteinExistence type="predicted"/>
<dbReference type="EMBL" id="NQWI01000022">
    <property type="protein sequence ID" value="PDW03763.1"/>
    <property type="molecule type" value="Genomic_DNA"/>
</dbReference>
<dbReference type="OrthoDB" id="9780777at2"/>
<gene>
    <name evidence="1" type="ORF">CJ255_07230</name>
</gene>
<evidence type="ECO:0000313" key="1">
    <source>
        <dbReference type="EMBL" id="PDW03763.1"/>
    </source>
</evidence>
<comment type="caution">
    <text evidence="1">The sequence shown here is derived from an EMBL/GenBank/DDBJ whole genome shotgun (WGS) entry which is preliminary data.</text>
</comment>